<reference evidence="3" key="1">
    <citation type="submission" date="2023-01" db="EMBL/GenBank/DDBJ databases">
        <title>Key to firefly adult light organ development and bioluminescence: homeobox transcription factors regulate luciferase expression and transportation to peroxisome.</title>
        <authorList>
            <person name="Fu X."/>
        </authorList>
    </citation>
    <scope>NUCLEOTIDE SEQUENCE [LARGE SCALE GENOMIC DNA]</scope>
</reference>
<protein>
    <submittedName>
        <fullName evidence="2">Uncharacterized protein</fullName>
    </submittedName>
</protein>
<dbReference type="Proteomes" id="UP001353858">
    <property type="component" value="Unassembled WGS sequence"/>
</dbReference>
<organism evidence="2 3">
    <name type="scientific">Aquatica leii</name>
    <dbReference type="NCBI Taxonomy" id="1421715"/>
    <lineage>
        <taxon>Eukaryota</taxon>
        <taxon>Metazoa</taxon>
        <taxon>Ecdysozoa</taxon>
        <taxon>Arthropoda</taxon>
        <taxon>Hexapoda</taxon>
        <taxon>Insecta</taxon>
        <taxon>Pterygota</taxon>
        <taxon>Neoptera</taxon>
        <taxon>Endopterygota</taxon>
        <taxon>Coleoptera</taxon>
        <taxon>Polyphaga</taxon>
        <taxon>Elateriformia</taxon>
        <taxon>Elateroidea</taxon>
        <taxon>Lampyridae</taxon>
        <taxon>Luciolinae</taxon>
        <taxon>Aquatica</taxon>
    </lineage>
</organism>
<accession>A0AAN7P6N1</accession>
<dbReference type="EMBL" id="JARPUR010000002">
    <property type="protein sequence ID" value="KAK4882190.1"/>
    <property type="molecule type" value="Genomic_DNA"/>
</dbReference>
<comment type="caution">
    <text evidence="2">The sequence shown here is derived from an EMBL/GenBank/DDBJ whole genome shotgun (WGS) entry which is preliminary data.</text>
</comment>
<evidence type="ECO:0000313" key="3">
    <source>
        <dbReference type="Proteomes" id="UP001353858"/>
    </source>
</evidence>
<gene>
    <name evidence="2" type="ORF">RN001_005509</name>
</gene>
<dbReference type="AlphaFoldDB" id="A0AAN7P6N1"/>
<name>A0AAN7P6N1_9COLE</name>
<feature type="compositionally biased region" description="Polar residues" evidence="1">
    <location>
        <begin position="1"/>
        <end position="10"/>
    </location>
</feature>
<evidence type="ECO:0000256" key="1">
    <source>
        <dbReference type="SAM" id="MobiDB-lite"/>
    </source>
</evidence>
<proteinExistence type="predicted"/>
<evidence type="ECO:0000313" key="2">
    <source>
        <dbReference type="EMBL" id="KAK4882190.1"/>
    </source>
</evidence>
<keyword evidence="3" id="KW-1185">Reference proteome</keyword>
<feature type="region of interest" description="Disordered" evidence="1">
    <location>
        <begin position="1"/>
        <end position="24"/>
    </location>
</feature>
<sequence length="441" mass="50548">MSSGEQASTSRRSERPKKRKIVAENTNCGLSNDEVRHILNIVGEQDLFCSDEKPFIESESEYDPECDNESEGCLSFLEEELFENSNNKVQDQISNENLDECDNSDNDTQQFSIKWGINNFVPKVHKFDINNSVQEMLKLFKGLYTFKCDKYTVNKVAVSRYLCVIIMATCIIKSHSLPITPETETASPWWCQPCQNQHRTRHSRAINELLKDQFTAAIVNFRHIVSPYLKQIRVKIGNVRKKQFTENLWLPGKQFFRSLKNNKKQILTKLLYQIQVYAITIDRLSKMDIHSQDATFNLKERNKIMSQVKADLNLLRCETQQQIAEKGSSMTESGFVKAQSDNLPKVVASSYFASNPDFTSAEVKGVKAARSERKSYGETSFLRSLNPYKFESSFSSKTLHSEIENSESVNSQTNNRVNSKNIANLPIVTKPQTAKTRLRRT</sequence>